<dbReference type="RefSeq" id="XP_021874637.1">
    <property type="nucleotide sequence ID" value="XM_022017731.1"/>
</dbReference>
<dbReference type="STRING" id="4999.A0A1Y1USF9"/>
<comment type="caution">
    <text evidence="3">The sequence shown here is derived from an EMBL/GenBank/DDBJ whole genome shotgun (WGS) entry which is preliminary data.</text>
</comment>
<keyword evidence="2" id="KW-0472">Membrane</keyword>
<keyword evidence="2" id="KW-1133">Transmembrane helix</keyword>
<evidence type="ECO:0000256" key="1">
    <source>
        <dbReference type="SAM" id="MobiDB-lite"/>
    </source>
</evidence>
<feature type="compositionally biased region" description="Low complexity" evidence="1">
    <location>
        <begin position="180"/>
        <end position="223"/>
    </location>
</feature>
<dbReference type="GeneID" id="33559540"/>
<organism evidence="3 4">
    <name type="scientific">Kockovaella imperatae</name>
    <dbReference type="NCBI Taxonomy" id="4999"/>
    <lineage>
        <taxon>Eukaryota</taxon>
        <taxon>Fungi</taxon>
        <taxon>Dikarya</taxon>
        <taxon>Basidiomycota</taxon>
        <taxon>Agaricomycotina</taxon>
        <taxon>Tremellomycetes</taxon>
        <taxon>Tremellales</taxon>
        <taxon>Cuniculitremaceae</taxon>
        <taxon>Kockovaella</taxon>
    </lineage>
</organism>
<evidence type="ECO:0000313" key="4">
    <source>
        <dbReference type="Proteomes" id="UP000193218"/>
    </source>
</evidence>
<dbReference type="AlphaFoldDB" id="A0A1Y1USF9"/>
<reference evidence="3 4" key="1">
    <citation type="submission" date="2017-03" db="EMBL/GenBank/DDBJ databases">
        <title>Widespread Adenine N6-methylation of Active Genes in Fungi.</title>
        <authorList>
            <consortium name="DOE Joint Genome Institute"/>
            <person name="Mondo S.J."/>
            <person name="Dannebaum R.O."/>
            <person name="Kuo R.C."/>
            <person name="Louie K.B."/>
            <person name="Bewick A.J."/>
            <person name="Labutti K."/>
            <person name="Haridas S."/>
            <person name="Kuo A."/>
            <person name="Salamov A."/>
            <person name="Ahrendt S.R."/>
            <person name="Lau R."/>
            <person name="Bowen B.P."/>
            <person name="Lipzen A."/>
            <person name="Sullivan W."/>
            <person name="Andreopoulos W.B."/>
            <person name="Clum A."/>
            <person name="Lindquist E."/>
            <person name="Daum C."/>
            <person name="Northen T.R."/>
            <person name="Ramamoorthy G."/>
            <person name="Schmitz R.J."/>
            <person name="Gryganskyi A."/>
            <person name="Culley D."/>
            <person name="Magnuson J."/>
            <person name="James T.Y."/>
            <person name="O'Malley M.A."/>
            <person name="Stajich J.E."/>
            <person name="Spatafora J.W."/>
            <person name="Visel A."/>
            <person name="Grigoriev I.V."/>
        </authorList>
    </citation>
    <scope>NUCLEOTIDE SEQUENCE [LARGE SCALE GENOMIC DNA]</scope>
    <source>
        <strain evidence="3 4">NRRL Y-17943</strain>
    </source>
</reference>
<keyword evidence="4" id="KW-1185">Reference proteome</keyword>
<gene>
    <name evidence="3" type="ORF">BD324DRAFT_647861</name>
</gene>
<feature type="compositionally biased region" description="Acidic residues" evidence="1">
    <location>
        <begin position="388"/>
        <end position="402"/>
    </location>
</feature>
<feature type="compositionally biased region" description="Polar residues" evidence="1">
    <location>
        <begin position="116"/>
        <end position="129"/>
    </location>
</feature>
<dbReference type="Proteomes" id="UP000193218">
    <property type="component" value="Unassembled WGS sequence"/>
</dbReference>
<keyword evidence="2" id="KW-0812">Transmembrane</keyword>
<sequence>MPPQPLPNPTITLPPPVEDVASPTLWERQNIVTLSVTETPTITAKPQPAKFPFAVAIPALAGGMAIAVIVALTYLYCVRRKKRQRRERYEARQRRAKRRAKEAALRRANSAKRHQAMSSRSNSSTNLVTPMSEKTDHIPPVPALPKEAYHSPASSSSSSSIDEKDTSPSPSPPRHHDNYSTQPTIDSTTQPSSTSPTKPITPPKSSSRSAARMAAADRAAASAFGDPNTRHQPRKPSPLAGDKNPKKWSRASLSATFRASFRRDREHSTEMKSPSPFREDDMDDAQSFEYDAYDERPSSPGSDYGRGPSGDWSAGQNRDRKTSGEWRVSSGSAAYDGTVERQSGNGRNRYSGDPYLSVPGPNGGASDARGKSGMYGSDPYSAYHGEEELRDEDFDDEEEDTGEPQPAPVTNKWRLGMGKWL</sequence>
<feature type="region of interest" description="Disordered" evidence="1">
    <location>
        <begin position="83"/>
        <end position="421"/>
    </location>
</feature>
<dbReference type="EMBL" id="NBSH01000001">
    <property type="protein sequence ID" value="ORX40958.1"/>
    <property type="molecule type" value="Genomic_DNA"/>
</dbReference>
<feature type="compositionally biased region" description="Basic and acidic residues" evidence="1">
    <location>
        <begin position="261"/>
        <end position="270"/>
    </location>
</feature>
<feature type="transmembrane region" description="Helical" evidence="2">
    <location>
        <begin position="53"/>
        <end position="78"/>
    </location>
</feature>
<protein>
    <submittedName>
        <fullName evidence="3">Uncharacterized protein</fullName>
    </submittedName>
</protein>
<evidence type="ECO:0000256" key="2">
    <source>
        <dbReference type="SAM" id="Phobius"/>
    </source>
</evidence>
<evidence type="ECO:0000313" key="3">
    <source>
        <dbReference type="EMBL" id="ORX40958.1"/>
    </source>
</evidence>
<accession>A0A1Y1USF9</accession>
<dbReference type="InParanoid" id="A0A1Y1USF9"/>
<proteinExistence type="predicted"/>
<name>A0A1Y1USF9_9TREE</name>
<dbReference type="OrthoDB" id="2575053at2759"/>